<dbReference type="EMBL" id="FQUG01000005">
    <property type="protein sequence ID" value="SHE91821.1"/>
    <property type="molecule type" value="Genomic_DNA"/>
</dbReference>
<proteinExistence type="predicted"/>
<dbReference type="Proteomes" id="UP000184404">
    <property type="component" value="Unassembled WGS sequence"/>
</dbReference>
<protein>
    <submittedName>
        <fullName evidence="1">Uncharacterized protein</fullName>
    </submittedName>
</protein>
<organism evidence="1 2">
    <name type="scientific">Schwartzia succinivorans DSM 10502</name>
    <dbReference type="NCBI Taxonomy" id="1123243"/>
    <lineage>
        <taxon>Bacteria</taxon>
        <taxon>Bacillati</taxon>
        <taxon>Bacillota</taxon>
        <taxon>Negativicutes</taxon>
        <taxon>Selenomonadales</taxon>
        <taxon>Selenomonadaceae</taxon>
        <taxon>Schwartzia</taxon>
    </lineage>
</organism>
<keyword evidence="2" id="KW-1185">Reference proteome</keyword>
<evidence type="ECO:0000313" key="1">
    <source>
        <dbReference type="EMBL" id="SHE91821.1"/>
    </source>
</evidence>
<sequence length="145" mass="16964">MSGRLEYVEIIFENCETAKMDAEDISYVALYDIAENISISANREGNCKWENAEHYKTANLCLVLLKSADKHMDGLVYDVTLFERIQMCDDITHIKLYFDDYMQEYAVYYKGNENSVWQTSRKTEKGMEIRIEKGKNVITDEDNQE</sequence>
<reference evidence="1 2" key="1">
    <citation type="submission" date="2016-11" db="EMBL/GenBank/DDBJ databases">
        <authorList>
            <person name="Jaros S."/>
            <person name="Januszkiewicz K."/>
            <person name="Wedrychowicz H."/>
        </authorList>
    </citation>
    <scope>NUCLEOTIDE SEQUENCE [LARGE SCALE GENOMIC DNA]</scope>
    <source>
        <strain evidence="1 2">DSM 10502</strain>
    </source>
</reference>
<evidence type="ECO:0000313" key="2">
    <source>
        <dbReference type="Proteomes" id="UP000184404"/>
    </source>
</evidence>
<name>A0A1M4XEH1_9FIRM</name>
<accession>A0A1M4XEH1</accession>
<gene>
    <name evidence="1" type="ORF">SAMN02745190_01454</name>
</gene>
<dbReference type="AlphaFoldDB" id="A0A1M4XEH1"/>
<dbReference type="RefSeq" id="WP_072935556.1">
    <property type="nucleotide sequence ID" value="NZ_FQUG01000005.1"/>
</dbReference>
<dbReference type="STRING" id="1123243.SAMN02745190_01454"/>